<dbReference type="SUPFAM" id="SSF74653">
    <property type="entry name" value="TolA/TonB C-terminal domain"/>
    <property type="match status" value="1"/>
</dbReference>
<gene>
    <name evidence="7" type="ORF">E2I14_04205</name>
</gene>
<name>A0A4R5W2T3_9BURK</name>
<dbReference type="InterPro" id="IPR006260">
    <property type="entry name" value="TonB/TolA_C"/>
</dbReference>
<sequence length="307" mass="33601">MNERINTGAGAGALLATVGSHYPIPKEPGKNSALVLAGLMHVLLFLFLWIGIRWQSQEPVGVEAEIWDMTTREAAPLPTPEVAPPPAPVEVEQKPPEPTAKQIEQEQEADIAIERAKEKKLQEKKLQEDKERMQKEKDAQAAKERQQKEDLAKELKKKEDQAKEAKKQEQDKLAQQKKADALAQKQRDDNLKRLTGQIIGSGGNGDAVKSTGNNRVDPSYAGKIAAKIKSNMVYVGSDNGPDNPTVEFKIELFPDGSIKGVPQKTKSSGVAAFDDAVDRAIRKSAPFPADKSGNVPATIPLTYRLKD</sequence>
<dbReference type="EMBL" id="SMYL01000002">
    <property type="protein sequence ID" value="TDK66993.1"/>
    <property type="molecule type" value="Genomic_DNA"/>
</dbReference>
<dbReference type="Gene3D" id="3.30.1150.10">
    <property type="match status" value="1"/>
</dbReference>
<evidence type="ECO:0000256" key="5">
    <source>
        <dbReference type="SAM" id="MobiDB-lite"/>
    </source>
</evidence>
<organism evidence="7 8">
    <name type="scientific">Sapientia aquatica</name>
    <dbReference type="NCBI Taxonomy" id="1549640"/>
    <lineage>
        <taxon>Bacteria</taxon>
        <taxon>Pseudomonadati</taxon>
        <taxon>Pseudomonadota</taxon>
        <taxon>Betaproteobacteria</taxon>
        <taxon>Burkholderiales</taxon>
        <taxon>Oxalobacteraceae</taxon>
        <taxon>Sapientia</taxon>
    </lineage>
</organism>
<keyword evidence="4 6" id="KW-0472">Membrane</keyword>
<comment type="subcellular location">
    <subcellularLocation>
        <location evidence="1">Membrane</location>
        <topology evidence="1">Single-pass membrane protein</topology>
    </subcellularLocation>
</comment>
<proteinExistence type="predicted"/>
<evidence type="ECO:0000313" key="7">
    <source>
        <dbReference type="EMBL" id="TDK66993.1"/>
    </source>
</evidence>
<feature type="compositionally biased region" description="Pro residues" evidence="5">
    <location>
        <begin position="77"/>
        <end position="88"/>
    </location>
</feature>
<dbReference type="NCBIfam" id="TIGR01352">
    <property type="entry name" value="tonB_Cterm"/>
    <property type="match status" value="1"/>
</dbReference>
<feature type="region of interest" description="Disordered" evidence="5">
    <location>
        <begin position="122"/>
        <end position="218"/>
    </location>
</feature>
<keyword evidence="8" id="KW-1185">Reference proteome</keyword>
<evidence type="ECO:0000313" key="8">
    <source>
        <dbReference type="Proteomes" id="UP000294829"/>
    </source>
</evidence>
<evidence type="ECO:0000256" key="2">
    <source>
        <dbReference type="ARBA" id="ARBA00022692"/>
    </source>
</evidence>
<dbReference type="GO" id="GO:0016020">
    <property type="term" value="C:membrane"/>
    <property type="evidence" value="ECO:0007669"/>
    <property type="project" value="UniProtKB-SubCell"/>
</dbReference>
<keyword evidence="2 6" id="KW-0812">Transmembrane</keyword>
<evidence type="ECO:0000256" key="1">
    <source>
        <dbReference type="ARBA" id="ARBA00004167"/>
    </source>
</evidence>
<evidence type="ECO:0000256" key="6">
    <source>
        <dbReference type="SAM" id="Phobius"/>
    </source>
</evidence>
<dbReference type="OrthoDB" id="5298892at2"/>
<accession>A0A4R5W2T3</accession>
<feature type="transmembrane region" description="Helical" evidence="6">
    <location>
        <begin position="33"/>
        <end position="52"/>
    </location>
</feature>
<feature type="compositionally biased region" description="Basic and acidic residues" evidence="5">
    <location>
        <begin position="122"/>
        <end position="192"/>
    </location>
</feature>
<dbReference type="RefSeq" id="WP_133325797.1">
    <property type="nucleotide sequence ID" value="NZ_SMYL01000002.1"/>
</dbReference>
<evidence type="ECO:0000256" key="3">
    <source>
        <dbReference type="ARBA" id="ARBA00022989"/>
    </source>
</evidence>
<protein>
    <submittedName>
        <fullName evidence="7">Cell envelope integrity protein TolA</fullName>
    </submittedName>
</protein>
<reference evidence="7 8" key="1">
    <citation type="submission" date="2019-03" db="EMBL/GenBank/DDBJ databases">
        <title>Sapientia aquatica gen. nov., sp. nov., isolated from a crater lake.</title>
        <authorList>
            <person name="Felfoldi T."/>
            <person name="Szabo A."/>
            <person name="Toth E."/>
            <person name="Schumann P."/>
            <person name="Keki Z."/>
            <person name="Marialigeti K."/>
            <person name="Mathe I."/>
        </authorList>
    </citation>
    <scope>NUCLEOTIDE SEQUENCE [LARGE SCALE GENOMIC DNA]</scope>
    <source>
        <strain evidence="7 8">SA-152</strain>
    </source>
</reference>
<comment type="caution">
    <text evidence="7">The sequence shown here is derived from an EMBL/GenBank/DDBJ whole genome shotgun (WGS) entry which is preliminary data.</text>
</comment>
<dbReference type="Proteomes" id="UP000294829">
    <property type="component" value="Unassembled WGS sequence"/>
</dbReference>
<keyword evidence="3 6" id="KW-1133">Transmembrane helix</keyword>
<evidence type="ECO:0000256" key="4">
    <source>
        <dbReference type="ARBA" id="ARBA00023136"/>
    </source>
</evidence>
<dbReference type="Pfam" id="PF13103">
    <property type="entry name" value="TonB_2"/>
    <property type="match status" value="1"/>
</dbReference>
<dbReference type="AlphaFoldDB" id="A0A4R5W2T3"/>
<feature type="region of interest" description="Disordered" evidence="5">
    <location>
        <begin position="76"/>
        <end position="105"/>
    </location>
</feature>